<evidence type="ECO:0000313" key="2">
    <source>
        <dbReference type="EMBL" id="HJG89267.1"/>
    </source>
</evidence>
<dbReference type="InterPro" id="IPR015117">
    <property type="entry name" value="IdeS"/>
</dbReference>
<dbReference type="AlphaFoldDB" id="A0A921MSD5"/>
<feature type="domain" description="Ig protease IdeS" evidence="1">
    <location>
        <begin position="72"/>
        <end position="246"/>
    </location>
</feature>
<reference evidence="2" key="2">
    <citation type="submission" date="2021-09" db="EMBL/GenBank/DDBJ databases">
        <authorList>
            <person name="Gilroy R."/>
        </authorList>
    </citation>
    <scope>NUCLEOTIDE SEQUENCE</scope>
    <source>
        <strain evidence="2">CHK121-7720</strain>
    </source>
</reference>
<organism evidence="2 3">
    <name type="scientific">Barnesiella viscericola</name>
    <dbReference type="NCBI Taxonomy" id="397865"/>
    <lineage>
        <taxon>Bacteria</taxon>
        <taxon>Pseudomonadati</taxon>
        <taxon>Bacteroidota</taxon>
        <taxon>Bacteroidia</taxon>
        <taxon>Bacteroidales</taxon>
        <taxon>Barnesiellaceae</taxon>
        <taxon>Barnesiella</taxon>
    </lineage>
</organism>
<evidence type="ECO:0000259" key="1">
    <source>
        <dbReference type="Pfam" id="PF09028"/>
    </source>
</evidence>
<accession>A0A921MSD5</accession>
<evidence type="ECO:0000313" key="3">
    <source>
        <dbReference type="Proteomes" id="UP000757103"/>
    </source>
</evidence>
<protein>
    <submittedName>
        <fullName evidence="2">IdeS/Mac family cysteine endopeptidase</fullName>
        <ecNumber evidence="2">3.4.22.-</ecNumber>
    </submittedName>
</protein>
<proteinExistence type="predicted"/>
<dbReference type="EMBL" id="DYUD01000023">
    <property type="protein sequence ID" value="HJG89267.1"/>
    <property type="molecule type" value="Genomic_DNA"/>
</dbReference>
<dbReference type="Gene3D" id="3.90.70.10">
    <property type="entry name" value="Cysteine proteinases"/>
    <property type="match status" value="1"/>
</dbReference>
<sequence length="361" mass="41527">MAIPPDDYARYRIGGTASFDQSLTLYAFWSPMNPSVGGNSEEYKGQTIFFEGVNIAQEDWVVTSQTPYRIYAEWKEGCGWYDAAQDWLNFCWAGAASDAIHWWLDRNKEYVDRYRQNHDIPEFGYAGKGISDVFHFFMAKWLKNEGCYPSIGFNWFINGIDDNVQESAKGQEGLFRDVFGDNALVNFLVSSNRRSFNQFVQEALKNHRMITIDEFNMAGAHAIACWGFEFDDEGYVCALYYSDPASSWNNTQTGRDLSLGRIEVKYHTDSDWSPYMATETLIGGEIVHGEVPIIRIYSYDQGTELWESYFKSHPSSVESVKQSTLNENEEYYDLQGRRVKNPTKGIYITKSGKKVLFFQQP</sequence>
<dbReference type="RefSeq" id="WP_273306308.1">
    <property type="nucleotide sequence ID" value="NZ_DYUD01000023.1"/>
</dbReference>
<name>A0A921MSD5_9BACT</name>
<dbReference type="InterPro" id="IPR038765">
    <property type="entry name" value="Papain-like_cys_pep_sf"/>
</dbReference>
<dbReference type="GO" id="GO:0008233">
    <property type="term" value="F:peptidase activity"/>
    <property type="evidence" value="ECO:0007669"/>
    <property type="project" value="InterPro"/>
</dbReference>
<dbReference type="Proteomes" id="UP000757103">
    <property type="component" value="Unassembled WGS sequence"/>
</dbReference>
<dbReference type="EC" id="3.4.22.-" evidence="2"/>
<comment type="caution">
    <text evidence="2">The sequence shown here is derived from an EMBL/GenBank/DDBJ whole genome shotgun (WGS) entry which is preliminary data.</text>
</comment>
<keyword evidence="2" id="KW-0378">Hydrolase</keyword>
<gene>
    <name evidence="2" type="ORF">K8U91_07340</name>
</gene>
<dbReference type="Pfam" id="PF09028">
    <property type="entry name" value="Mac-1"/>
    <property type="match status" value="1"/>
</dbReference>
<dbReference type="SUPFAM" id="SSF54001">
    <property type="entry name" value="Cysteine proteinases"/>
    <property type="match status" value="1"/>
</dbReference>
<reference evidence="2" key="1">
    <citation type="journal article" date="2021" name="PeerJ">
        <title>Extensive microbial diversity within the chicken gut microbiome revealed by metagenomics and culture.</title>
        <authorList>
            <person name="Gilroy R."/>
            <person name="Ravi A."/>
            <person name="Getino M."/>
            <person name="Pursley I."/>
            <person name="Horton D.L."/>
            <person name="Alikhan N.F."/>
            <person name="Baker D."/>
            <person name="Gharbi K."/>
            <person name="Hall N."/>
            <person name="Watson M."/>
            <person name="Adriaenssens E.M."/>
            <person name="Foster-Nyarko E."/>
            <person name="Jarju S."/>
            <person name="Secka A."/>
            <person name="Antonio M."/>
            <person name="Oren A."/>
            <person name="Chaudhuri R.R."/>
            <person name="La Ragione R."/>
            <person name="Hildebrand F."/>
            <person name="Pallen M.J."/>
        </authorList>
    </citation>
    <scope>NUCLEOTIDE SEQUENCE</scope>
    <source>
        <strain evidence="2">CHK121-7720</strain>
    </source>
</reference>